<feature type="region of interest" description="Disordered" evidence="1">
    <location>
        <begin position="16"/>
        <end position="44"/>
    </location>
</feature>
<reference evidence="2 3" key="1">
    <citation type="submission" date="2023-10" db="EMBL/GenBank/DDBJ databases">
        <title>Draft genome sequence of Xylaria bambusicola isolate GMP-LS, the root and basal stem rot pathogen of sugarcane in Indonesia.</title>
        <authorList>
            <person name="Selvaraj P."/>
            <person name="Muralishankar V."/>
            <person name="Muruganantham S."/>
            <person name="Sp S."/>
            <person name="Haryani S."/>
            <person name="Lau K.J.X."/>
            <person name="Naqvi N.I."/>
        </authorList>
    </citation>
    <scope>NUCLEOTIDE SEQUENCE [LARGE SCALE GENOMIC DNA]</scope>
    <source>
        <strain evidence="2">GMP-LS</strain>
    </source>
</reference>
<proteinExistence type="predicted"/>
<organism evidence="2 3">
    <name type="scientific">Xylaria bambusicola</name>
    <dbReference type="NCBI Taxonomy" id="326684"/>
    <lineage>
        <taxon>Eukaryota</taxon>
        <taxon>Fungi</taxon>
        <taxon>Dikarya</taxon>
        <taxon>Ascomycota</taxon>
        <taxon>Pezizomycotina</taxon>
        <taxon>Sordariomycetes</taxon>
        <taxon>Xylariomycetidae</taxon>
        <taxon>Xylariales</taxon>
        <taxon>Xylariaceae</taxon>
        <taxon>Xylaria</taxon>
    </lineage>
</organism>
<comment type="caution">
    <text evidence="2">The sequence shown here is derived from an EMBL/GenBank/DDBJ whole genome shotgun (WGS) entry which is preliminary data.</text>
</comment>
<feature type="region of interest" description="Disordered" evidence="1">
    <location>
        <begin position="57"/>
        <end position="88"/>
    </location>
</feature>
<feature type="compositionally biased region" description="Polar residues" evidence="1">
    <location>
        <begin position="71"/>
        <end position="88"/>
    </location>
</feature>
<dbReference type="AlphaFoldDB" id="A0AAN7YZW2"/>
<gene>
    <name evidence="2" type="ORF">RRF57_000647</name>
</gene>
<feature type="compositionally biased region" description="Pro residues" evidence="1">
    <location>
        <begin position="20"/>
        <end position="31"/>
    </location>
</feature>
<feature type="compositionally biased region" description="Basic and acidic residues" evidence="1">
    <location>
        <begin position="32"/>
        <end position="44"/>
    </location>
</feature>
<feature type="compositionally biased region" description="Basic residues" evidence="1">
    <location>
        <begin position="61"/>
        <end position="70"/>
    </location>
</feature>
<dbReference type="EMBL" id="JAWHQM010000002">
    <property type="protein sequence ID" value="KAK5624932.1"/>
    <property type="molecule type" value="Genomic_DNA"/>
</dbReference>
<sequence>MTTIIILTIQFNLRRTLPDIPLPKGPQTPKKPPPETDNPQRKRSIEIILRENISLSTECKIRRRATKPTRKSANTSTPPMNPLRSQSW</sequence>
<protein>
    <submittedName>
        <fullName evidence="2">Uncharacterized protein</fullName>
    </submittedName>
</protein>
<accession>A0AAN7YZW2</accession>
<evidence type="ECO:0000256" key="1">
    <source>
        <dbReference type="SAM" id="MobiDB-lite"/>
    </source>
</evidence>
<evidence type="ECO:0000313" key="2">
    <source>
        <dbReference type="EMBL" id="KAK5624932.1"/>
    </source>
</evidence>
<keyword evidence="3" id="KW-1185">Reference proteome</keyword>
<name>A0AAN7YZW2_9PEZI</name>
<evidence type="ECO:0000313" key="3">
    <source>
        <dbReference type="Proteomes" id="UP001305414"/>
    </source>
</evidence>
<dbReference type="Proteomes" id="UP001305414">
    <property type="component" value="Unassembled WGS sequence"/>
</dbReference>